<dbReference type="InterPro" id="IPR038770">
    <property type="entry name" value="Na+/solute_symporter_sf"/>
</dbReference>
<evidence type="ECO:0000313" key="3">
    <source>
        <dbReference type="Proteomes" id="UP000256970"/>
    </source>
</evidence>
<keyword evidence="1" id="KW-0812">Transmembrane</keyword>
<keyword evidence="1" id="KW-0472">Membrane</keyword>
<gene>
    <name evidence="2" type="ORF">BQ4739_LOCUS12969</name>
</gene>
<evidence type="ECO:0000313" key="2">
    <source>
        <dbReference type="EMBL" id="SZX72825.1"/>
    </source>
</evidence>
<proteinExistence type="predicted"/>
<name>A0A383W5B7_TETOB</name>
<reference evidence="2 3" key="1">
    <citation type="submission" date="2016-10" db="EMBL/GenBank/DDBJ databases">
        <authorList>
            <person name="Cai Z."/>
        </authorList>
    </citation>
    <scope>NUCLEOTIDE SEQUENCE [LARGE SCALE GENOMIC DNA]</scope>
</reference>
<keyword evidence="1" id="KW-1133">Transmembrane helix</keyword>
<feature type="transmembrane region" description="Helical" evidence="1">
    <location>
        <begin position="59"/>
        <end position="78"/>
    </location>
</feature>
<feature type="transmembrane region" description="Helical" evidence="1">
    <location>
        <begin position="34"/>
        <end position="52"/>
    </location>
</feature>
<protein>
    <submittedName>
        <fullName evidence="2">Uncharacterized protein</fullName>
    </submittedName>
</protein>
<organism evidence="2 3">
    <name type="scientific">Tetradesmus obliquus</name>
    <name type="common">Green alga</name>
    <name type="synonym">Acutodesmus obliquus</name>
    <dbReference type="NCBI Taxonomy" id="3088"/>
    <lineage>
        <taxon>Eukaryota</taxon>
        <taxon>Viridiplantae</taxon>
        <taxon>Chlorophyta</taxon>
        <taxon>core chlorophytes</taxon>
        <taxon>Chlorophyceae</taxon>
        <taxon>CS clade</taxon>
        <taxon>Sphaeropleales</taxon>
        <taxon>Scenedesmaceae</taxon>
        <taxon>Tetradesmus</taxon>
    </lineage>
</organism>
<keyword evidence="3" id="KW-1185">Reference proteome</keyword>
<accession>A0A383W5B7</accession>
<dbReference type="EMBL" id="FNXT01001166">
    <property type="protein sequence ID" value="SZX72825.1"/>
    <property type="molecule type" value="Genomic_DNA"/>
</dbReference>
<dbReference type="Proteomes" id="UP000256970">
    <property type="component" value="Unassembled WGS sequence"/>
</dbReference>
<dbReference type="Gene3D" id="1.20.1530.20">
    <property type="match status" value="1"/>
</dbReference>
<dbReference type="AlphaFoldDB" id="A0A383W5B7"/>
<evidence type="ECO:0000256" key="1">
    <source>
        <dbReference type="SAM" id="Phobius"/>
    </source>
</evidence>
<sequence length="106" mass="11198">MLQIGARLVLCCCLGGGRTSRSSAKEGQLQVTQLLLLKLLLLPALMVALTLLCGKRDEYGLGLVLLSACPLAQLAFLMCHQYHTGNTVAELAEAAIVLTASCPCII</sequence>